<keyword evidence="3" id="KW-1185">Reference proteome</keyword>
<reference evidence="2 3" key="1">
    <citation type="journal article" date="2019" name="Philos. Trans. R. Soc. Lond., B, Biol. Sci.">
        <title>Ant behaviour and brain gene expression of defending hosts depend on the ecological success of the intruding social parasite.</title>
        <authorList>
            <person name="Kaur R."/>
            <person name="Stoldt M."/>
            <person name="Jongepier E."/>
            <person name="Feldmeyer B."/>
            <person name="Menzel F."/>
            <person name="Bornberg-Bauer E."/>
            <person name="Foitzik S."/>
        </authorList>
    </citation>
    <scope>NUCLEOTIDE SEQUENCE [LARGE SCALE GENOMIC DNA]</scope>
    <source>
        <tissue evidence="2">Whole body</tissue>
    </source>
</reference>
<organism evidence="2 3">
    <name type="scientific">Temnothorax longispinosus</name>
    <dbReference type="NCBI Taxonomy" id="300112"/>
    <lineage>
        <taxon>Eukaryota</taxon>
        <taxon>Metazoa</taxon>
        <taxon>Ecdysozoa</taxon>
        <taxon>Arthropoda</taxon>
        <taxon>Hexapoda</taxon>
        <taxon>Insecta</taxon>
        <taxon>Pterygota</taxon>
        <taxon>Neoptera</taxon>
        <taxon>Endopterygota</taxon>
        <taxon>Hymenoptera</taxon>
        <taxon>Apocrita</taxon>
        <taxon>Aculeata</taxon>
        <taxon>Formicoidea</taxon>
        <taxon>Formicidae</taxon>
        <taxon>Myrmicinae</taxon>
        <taxon>Temnothorax</taxon>
    </lineage>
</organism>
<feature type="compositionally biased region" description="Acidic residues" evidence="1">
    <location>
        <begin position="40"/>
        <end position="53"/>
    </location>
</feature>
<proteinExistence type="predicted"/>
<dbReference type="Proteomes" id="UP000310200">
    <property type="component" value="Unassembled WGS sequence"/>
</dbReference>
<gene>
    <name evidence="2" type="ORF">DBV15_08071</name>
</gene>
<accession>A0A4S2JNB9</accession>
<dbReference type="EMBL" id="QBLH01003559">
    <property type="protein sequence ID" value="TGZ37390.1"/>
    <property type="molecule type" value="Genomic_DNA"/>
</dbReference>
<name>A0A4S2JNB9_9HYME</name>
<feature type="region of interest" description="Disordered" evidence="1">
    <location>
        <begin position="32"/>
        <end position="58"/>
    </location>
</feature>
<evidence type="ECO:0000313" key="2">
    <source>
        <dbReference type="EMBL" id="TGZ37390.1"/>
    </source>
</evidence>
<protein>
    <submittedName>
        <fullName evidence="2">Protein AATF</fullName>
    </submittedName>
</protein>
<evidence type="ECO:0000313" key="3">
    <source>
        <dbReference type="Proteomes" id="UP000310200"/>
    </source>
</evidence>
<dbReference type="STRING" id="300112.A0A4S2JNB9"/>
<evidence type="ECO:0000256" key="1">
    <source>
        <dbReference type="SAM" id="MobiDB-lite"/>
    </source>
</evidence>
<dbReference type="AlphaFoldDB" id="A0A4S2JNB9"/>
<comment type="caution">
    <text evidence="2">The sequence shown here is derived from an EMBL/GenBank/DDBJ whole genome shotgun (WGS) entry which is preliminary data.</text>
</comment>
<sequence length="77" mass="8869">MENMSRLKGLLLKQYPETRNLCVDAVKRKTDKDMNVNTDPMDEEISSDTEDELENGKQLSIDKDIEAVEESVPQKRL</sequence>